<feature type="transmembrane region" description="Helical" evidence="4">
    <location>
        <begin position="338"/>
        <end position="359"/>
    </location>
</feature>
<feature type="transmembrane region" description="Helical" evidence="4">
    <location>
        <begin position="111"/>
        <end position="138"/>
    </location>
</feature>
<dbReference type="PANTHER" id="PTHR23531">
    <property type="entry name" value="QUINOLENE RESISTANCE PROTEIN NORA"/>
    <property type="match status" value="1"/>
</dbReference>
<evidence type="ECO:0000259" key="5">
    <source>
        <dbReference type="PROSITE" id="PS50850"/>
    </source>
</evidence>
<evidence type="ECO:0000313" key="6">
    <source>
        <dbReference type="EMBL" id="MDP9840085.1"/>
    </source>
</evidence>
<dbReference type="RefSeq" id="WP_306839359.1">
    <property type="nucleotide sequence ID" value="NZ_JAUSRF010000022.1"/>
</dbReference>
<feature type="transmembrane region" description="Helical" evidence="4">
    <location>
        <begin position="282"/>
        <end position="300"/>
    </location>
</feature>
<comment type="caution">
    <text evidence="6">The sequence shown here is derived from an EMBL/GenBank/DDBJ whole genome shotgun (WGS) entry which is preliminary data.</text>
</comment>
<feature type="transmembrane region" description="Helical" evidence="4">
    <location>
        <begin position="150"/>
        <end position="169"/>
    </location>
</feature>
<keyword evidence="2 4" id="KW-1133">Transmembrane helix</keyword>
<dbReference type="Gene3D" id="1.20.1250.20">
    <property type="entry name" value="MFS general substrate transporter like domains"/>
    <property type="match status" value="1"/>
</dbReference>
<dbReference type="InterPro" id="IPR020846">
    <property type="entry name" value="MFS_dom"/>
</dbReference>
<feature type="transmembrane region" description="Helical" evidence="4">
    <location>
        <begin position="51"/>
        <end position="71"/>
    </location>
</feature>
<dbReference type="Proteomes" id="UP001241472">
    <property type="component" value="Unassembled WGS sequence"/>
</dbReference>
<feature type="transmembrane region" description="Helical" evidence="4">
    <location>
        <begin position="83"/>
        <end position="105"/>
    </location>
</feature>
<dbReference type="NCBIfam" id="NF003477">
    <property type="entry name" value="PRK05122.1"/>
    <property type="match status" value="1"/>
</dbReference>
<organism evidence="6 7">
    <name type="scientific">Neorhizobium huautlense</name>
    <dbReference type="NCBI Taxonomy" id="67774"/>
    <lineage>
        <taxon>Bacteria</taxon>
        <taxon>Pseudomonadati</taxon>
        <taxon>Pseudomonadota</taxon>
        <taxon>Alphaproteobacteria</taxon>
        <taxon>Hyphomicrobiales</taxon>
        <taxon>Rhizobiaceae</taxon>
        <taxon>Rhizobium/Agrobacterium group</taxon>
        <taxon>Neorhizobium</taxon>
    </lineage>
</organism>
<sequence length="399" mass="40632">MAIEDISETSGRSLSLTLMPIMAAVFIAFLMIGLALPVLPLHVHDDLGLDGFVVGLVAGGQFAASLVSRVWAGRFADRRGGKLAVIIGLLGAAASGGLYLISLVFVESPVLSVAILLVGRAVLGGAESFIITGAVSWGMMLGGPANTGKVISWIGTAMYAAFAVGAPLGGTLFEASGFGAIALTTSIVPLITLAVVLPQKATFPPVEEAAPMRSVLGAIWLPGIGLAMSSLGFGAMMTFASLLFSERGWTPIWLGVSAFAVSFIVARLWLGHIADTLGGARVALVCLVIEAVGLTVIWLAPNEAVALVGTVLTGFGYSLVYPGFGVEAVRRAPAKARGVAMGTYTAFLDLALGLSSPALGMLAGRGGTGRVFIVSSIVVAAASLIAVRLTAKPPAQNLS</sequence>
<feature type="transmembrane region" description="Helical" evidence="4">
    <location>
        <begin position="371"/>
        <end position="391"/>
    </location>
</feature>
<dbReference type="SUPFAM" id="SSF103473">
    <property type="entry name" value="MFS general substrate transporter"/>
    <property type="match status" value="1"/>
</dbReference>
<keyword evidence="7" id="KW-1185">Reference proteome</keyword>
<evidence type="ECO:0000256" key="2">
    <source>
        <dbReference type="ARBA" id="ARBA00022989"/>
    </source>
</evidence>
<dbReference type="NCBIfam" id="NF009048">
    <property type="entry name" value="PRK12382.1"/>
    <property type="match status" value="1"/>
</dbReference>
<evidence type="ECO:0000256" key="4">
    <source>
        <dbReference type="SAM" id="Phobius"/>
    </source>
</evidence>
<reference evidence="6 7" key="1">
    <citation type="submission" date="2023-07" db="EMBL/GenBank/DDBJ databases">
        <title>Sorghum-associated microbial communities from plants grown in Nebraska, USA.</title>
        <authorList>
            <person name="Schachtman D."/>
        </authorList>
    </citation>
    <scope>NUCLEOTIDE SEQUENCE [LARGE SCALE GENOMIC DNA]</scope>
    <source>
        <strain evidence="6 7">DS1307</strain>
    </source>
</reference>
<dbReference type="Pfam" id="PF07690">
    <property type="entry name" value="MFS_1"/>
    <property type="match status" value="1"/>
</dbReference>
<dbReference type="InterPro" id="IPR011701">
    <property type="entry name" value="MFS"/>
</dbReference>
<feature type="transmembrane region" description="Helical" evidence="4">
    <location>
        <begin position="21"/>
        <end position="39"/>
    </location>
</feature>
<dbReference type="CDD" id="cd17489">
    <property type="entry name" value="MFS_YfcJ_like"/>
    <property type="match status" value="1"/>
</dbReference>
<name>A0ABT9Q028_9HYPH</name>
<keyword evidence="3 4" id="KW-0472">Membrane</keyword>
<evidence type="ECO:0000256" key="1">
    <source>
        <dbReference type="ARBA" id="ARBA00022692"/>
    </source>
</evidence>
<dbReference type="PROSITE" id="PS50850">
    <property type="entry name" value="MFS"/>
    <property type="match status" value="1"/>
</dbReference>
<keyword evidence="1 4" id="KW-0812">Transmembrane</keyword>
<evidence type="ECO:0000313" key="7">
    <source>
        <dbReference type="Proteomes" id="UP001241472"/>
    </source>
</evidence>
<dbReference type="EMBL" id="JAUSRF010000022">
    <property type="protein sequence ID" value="MDP9840085.1"/>
    <property type="molecule type" value="Genomic_DNA"/>
</dbReference>
<protein>
    <submittedName>
        <fullName evidence="6">MFS family permease</fullName>
    </submittedName>
</protein>
<feature type="transmembrane region" description="Helical" evidence="4">
    <location>
        <begin position="250"/>
        <end position="270"/>
    </location>
</feature>
<feature type="domain" description="Major facilitator superfamily (MFS) profile" evidence="5">
    <location>
        <begin position="211"/>
        <end position="399"/>
    </location>
</feature>
<feature type="transmembrane region" description="Helical" evidence="4">
    <location>
        <begin position="218"/>
        <end position="244"/>
    </location>
</feature>
<dbReference type="InterPro" id="IPR052714">
    <property type="entry name" value="MFS_Exporter"/>
</dbReference>
<feature type="transmembrane region" description="Helical" evidence="4">
    <location>
        <begin position="175"/>
        <end position="197"/>
    </location>
</feature>
<evidence type="ECO:0000256" key="3">
    <source>
        <dbReference type="ARBA" id="ARBA00023136"/>
    </source>
</evidence>
<gene>
    <name evidence="6" type="ORF">J2T09_004865</name>
</gene>
<feature type="transmembrane region" description="Helical" evidence="4">
    <location>
        <begin position="306"/>
        <end position="326"/>
    </location>
</feature>
<dbReference type="PANTHER" id="PTHR23531:SF1">
    <property type="entry name" value="QUINOLENE RESISTANCE PROTEIN NORA"/>
    <property type="match status" value="1"/>
</dbReference>
<dbReference type="InterPro" id="IPR036259">
    <property type="entry name" value="MFS_trans_sf"/>
</dbReference>
<proteinExistence type="predicted"/>
<accession>A0ABT9Q028</accession>